<reference evidence="1" key="1">
    <citation type="journal article" date="2014" name="Front. Microbiol.">
        <title>High frequency of phylogenetically diverse reductive dehalogenase-homologous genes in deep subseafloor sedimentary metagenomes.</title>
        <authorList>
            <person name="Kawai M."/>
            <person name="Futagami T."/>
            <person name="Toyoda A."/>
            <person name="Takaki Y."/>
            <person name="Nishi S."/>
            <person name="Hori S."/>
            <person name="Arai W."/>
            <person name="Tsubouchi T."/>
            <person name="Morono Y."/>
            <person name="Uchiyama I."/>
            <person name="Ito T."/>
            <person name="Fujiyama A."/>
            <person name="Inagaki F."/>
            <person name="Takami H."/>
        </authorList>
    </citation>
    <scope>NUCLEOTIDE SEQUENCE</scope>
    <source>
        <strain evidence="1">Expedition CK06-06</strain>
    </source>
</reference>
<comment type="caution">
    <text evidence="1">The sequence shown here is derived from an EMBL/GenBank/DDBJ whole genome shotgun (WGS) entry which is preliminary data.</text>
</comment>
<evidence type="ECO:0000313" key="1">
    <source>
        <dbReference type="EMBL" id="GAI51878.1"/>
    </source>
</evidence>
<feature type="non-terminal residue" evidence="1">
    <location>
        <position position="1"/>
    </location>
</feature>
<name>X1P7N5_9ZZZZ</name>
<dbReference type="AlphaFoldDB" id="X1P7N5"/>
<dbReference type="EMBL" id="BARV01041559">
    <property type="protein sequence ID" value="GAI51878.1"/>
    <property type="molecule type" value="Genomic_DNA"/>
</dbReference>
<protein>
    <submittedName>
        <fullName evidence="1">Uncharacterized protein</fullName>
    </submittedName>
</protein>
<sequence length="34" mass="3550">QNGLLFSGDMKAIKVIIKKGGMPLALLKPLLQGG</sequence>
<organism evidence="1">
    <name type="scientific">marine sediment metagenome</name>
    <dbReference type="NCBI Taxonomy" id="412755"/>
    <lineage>
        <taxon>unclassified sequences</taxon>
        <taxon>metagenomes</taxon>
        <taxon>ecological metagenomes</taxon>
    </lineage>
</organism>
<accession>X1P7N5</accession>
<proteinExistence type="predicted"/>
<gene>
    <name evidence="1" type="ORF">S06H3_62858</name>
</gene>